<sequence length="225" mass="25905">MDHLQATPADRHDQIIDGHDLPVDLRDGHIFRSELCRFSMPTNPHPIERQIICLRLPHKKQNCSNNLYVGKDSTDKWVSGICHWYQPSTNGRKVFTIIFLPFREYHDQQQASTETIKRVHNGVSVSSMHAPAVYNPSIGFGPLDTGRFKTKESCYVDFSPTAKARKIDIEWDAPWYRFEEFGSNHRFSEVPAVQHEQLMNMDRQLRYSNGNQFNLAMEGDGANGN</sequence>
<dbReference type="EMBL" id="HF936265">
    <property type="protein sequence ID" value="CCX15935.1"/>
    <property type="molecule type" value="Genomic_DNA"/>
</dbReference>
<reference evidence="1 2" key="1">
    <citation type="journal article" date="2013" name="PLoS Genet.">
        <title>The genome and development-dependent transcriptomes of Pyronema confluens: a window into fungal evolution.</title>
        <authorList>
            <person name="Traeger S."/>
            <person name="Altegoer F."/>
            <person name="Freitag M."/>
            <person name="Gabaldon T."/>
            <person name="Kempken F."/>
            <person name="Kumar A."/>
            <person name="Marcet-Houben M."/>
            <person name="Poggeler S."/>
            <person name="Stajich J.E."/>
            <person name="Nowrousian M."/>
        </authorList>
    </citation>
    <scope>NUCLEOTIDE SEQUENCE [LARGE SCALE GENOMIC DNA]</scope>
    <source>
        <strain evidence="2">CBS 100304</strain>
        <tissue evidence="1">Vegetative mycelium</tissue>
    </source>
</reference>
<organism evidence="1 2">
    <name type="scientific">Pyronema omphalodes (strain CBS 100304)</name>
    <name type="common">Pyronema confluens</name>
    <dbReference type="NCBI Taxonomy" id="1076935"/>
    <lineage>
        <taxon>Eukaryota</taxon>
        <taxon>Fungi</taxon>
        <taxon>Dikarya</taxon>
        <taxon>Ascomycota</taxon>
        <taxon>Pezizomycotina</taxon>
        <taxon>Pezizomycetes</taxon>
        <taxon>Pezizales</taxon>
        <taxon>Pyronemataceae</taxon>
        <taxon>Pyronema</taxon>
    </lineage>
</organism>
<proteinExistence type="predicted"/>
<keyword evidence="2" id="KW-1185">Reference proteome</keyword>
<dbReference type="AlphaFoldDB" id="U4LNG8"/>
<dbReference type="Proteomes" id="UP000018144">
    <property type="component" value="Unassembled WGS sequence"/>
</dbReference>
<evidence type="ECO:0000313" key="2">
    <source>
        <dbReference type="Proteomes" id="UP000018144"/>
    </source>
</evidence>
<protein>
    <submittedName>
        <fullName evidence="1">Uncharacterized protein</fullName>
    </submittedName>
</protein>
<gene>
    <name evidence="1" type="ORF">PCON_02394</name>
</gene>
<accession>U4LNG8</accession>
<name>U4LNG8_PYROM</name>
<evidence type="ECO:0000313" key="1">
    <source>
        <dbReference type="EMBL" id="CCX15935.1"/>
    </source>
</evidence>